<dbReference type="Proteomes" id="UP001203410">
    <property type="component" value="Unassembled WGS sequence"/>
</dbReference>
<accession>A0ABT0RRM4</accession>
<keyword evidence="1" id="KW-0732">Signal</keyword>
<feature type="chain" id="PRO_5045211737" evidence="1">
    <location>
        <begin position="19"/>
        <end position="231"/>
    </location>
</feature>
<gene>
    <name evidence="2" type="ORF">LZ496_02080</name>
</gene>
<comment type="caution">
    <text evidence="2">The sequence shown here is derived from an EMBL/GenBank/DDBJ whole genome shotgun (WGS) entry which is preliminary data.</text>
</comment>
<dbReference type="EMBL" id="JAMGBA010000001">
    <property type="protein sequence ID" value="MCL6697574.1"/>
    <property type="molecule type" value="Genomic_DNA"/>
</dbReference>
<organism evidence="2 3">
    <name type="scientific">Sphingomonas caseinilyticus</name>
    <dbReference type="NCBI Taxonomy" id="2908205"/>
    <lineage>
        <taxon>Bacteria</taxon>
        <taxon>Pseudomonadati</taxon>
        <taxon>Pseudomonadota</taxon>
        <taxon>Alphaproteobacteria</taxon>
        <taxon>Sphingomonadales</taxon>
        <taxon>Sphingomonadaceae</taxon>
        <taxon>Sphingomonas</taxon>
    </lineage>
</organism>
<dbReference type="RefSeq" id="WP_249902936.1">
    <property type="nucleotide sequence ID" value="NZ_JAMGBA010000001.1"/>
</dbReference>
<feature type="signal peptide" evidence="1">
    <location>
        <begin position="1"/>
        <end position="18"/>
    </location>
</feature>
<evidence type="ECO:0000313" key="2">
    <source>
        <dbReference type="EMBL" id="MCL6697574.1"/>
    </source>
</evidence>
<keyword evidence="3" id="KW-1185">Reference proteome</keyword>
<evidence type="ECO:0000313" key="3">
    <source>
        <dbReference type="Proteomes" id="UP001203410"/>
    </source>
</evidence>
<reference evidence="2 3" key="1">
    <citation type="submission" date="2022-05" db="EMBL/GenBank/DDBJ databases">
        <authorList>
            <person name="Jo J.-H."/>
            <person name="Im W.-T."/>
        </authorList>
    </citation>
    <scope>NUCLEOTIDE SEQUENCE [LARGE SCALE GENOMIC DNA]</scope>
    <source>
        <strain evidence="2 3">NSE70-1</strain>
    </source>
</reference>
<evidence type="ECO:0000256" key="1">
    <source>
        <dbReference type="SAM" id="SignalP"/>
    </source>
</evidence>
<protein>
    <submittedName>
        <fullName evidence="2">Uncharacterized protein</fullName>
    </submittedName>
</protein>
<proteinExistence type="predicted"/>
<name>A0ABT0RRM4_9SPHN</name>
<sequence length="231" mass="23581">MKTAIFAAATLVASTAGAQVTAVGNPNAYKPDKPATQAPIDQPVATPAPIAATPTTNAVLRVGTEVPLRLLEELTTKGKKLRVGNRFRLETSEPVMIHGVTVIPVGSPAVGEITDVRNKGMWGKSGHLGARLLYVTVNGRQIRLTGAFDDKGVAGGVGAVAVSALVFLPAGFFMTGTSARVPVGTTLKGFVDEDVPLALANVAPTPMVVGAPSAPLQIAQPATSSSAGNRK</sequence>